<keyword evidence="2" id="KW-0812">Transmembrane</keyword>
<dbReference type="InterPro" id="IPR037485">
    <property type="entry name" value="PEX22"/>
</dbReference>
<dbReference type="Pfam" id="PF22978">
    <property type="entry name" value="HAD_Pex22"/>
    <property type="match status" value="1"/>
</dbReference>
<feature type="non-terminal residue" evidence="3">
    <location>
        <position position="184"/>
    </location>
</feature>
<sequence>NAGSIGAIAGLAVAIVFTWRYLKEPVGRQIRSEKPRNSSAATTNDDTQSVGERNSSSSVCRPCSNLNEHGVSPQEFTTPLPLSLAQIVRQQLNGGRKVTCQLLGVILEESTPEDLQEHAVVRPSVVDVLLEIAKSCDFYLIARVLDDESEVLFCSTEIGRSSFVRQLEPDWHIDTNSDIISQLA</sequence>
<dbReference type="EMBL" id="JAHRHJ020000004">
    <property type="protein sequence ID" value="KAH9318581.1"/>
    <property type="molecule type" value="Genomic_DNA"/>
</dbReference>
<dbReference type="OMA" id="HEDNGMQ"/>
<dbReference type="AlphaFoldDB" id="A0AA38G834"/>
<keyword evidence="2" id="KW-0472">Membrane</keyword>
<evidence type="ECO:0000313" key="3">
    <source>
        <dbReference type="EMBL" id="KAH9318581.1"/>
    </source>
</evidence>
<feature type="compositionally biased region" description="Polar residues" evidence="1">
    <location>
        <begin position="37"/>
        <end position="60"/>
    </location>
</feature>
<evidence type="ECO:0000256" key="1">
    <source>
        <dbReference type="SAM" id="MobiDB-lite"/>
    </source>
</evidence>
<organism evidence="3 4">
    <name type="scientific">Taxus chinensis</name>
    <name type="common">Chinese yew</name>
    <name type="synonym">Taxus wallichiana var. chinensis</name>
    <dbReference type="NCBI Taxonomy" id="29808"/>
    <lineage>
        <taxon>Eukaryota</taxon>
        <taxon>Viridiplantae</taxon>
        <taxon>Streptophyta</taxon>
        <taxon>Embryophyta</taxon>
        <taxon>Tracheophyta</taxon>
        <taxon>Spermatophyta</taxon>
        <taxon>Pinopsida</taxon>
        <taxon>Pinidae</taxon>
        <taxon>Conifers II</taxon>
        <taxon>Cupressales</taxon>
        <taxon>Taxaceae</taxon>
        <taxon>Taxus</taxon>
    </lineage>
</organism>
<evidence type="ECO:0000313" key="4">
    <source>
        <dbReference type="Proteomes" id="UP000824469"/>
    </source>
</evidence>
<keyword evidence="2" id="KW-1133">Transmembrane helix</keyword>
<reference evidence="3 4" key="1">
    <citation type="journal article" date="2021" name="Nat. Plants">
        <title>The Taxus genome provides insights into paclitaxel biosynthesis.</title>
        <authorList>
            <person name="Xiong X."/>
            <person name="Gou J."/>
            <person name="Liao Q."/>
            <person name="Li Y."/>
            <person name="Zhou Q."/>
            <person name="Bi G."/>
            <person name="Li C."/>
            <person name="Du R."/>
            <person name="Wang X."/>
            <person name="Sun T."/>
            <person name="Guo L."/>
            <person name="Liang H."/>
            <person name="Lu P."/>
            <person name="Wu Y."/>
            <person name="Zhang Z."/>
            <person name="Ro D.K."/>
            <person name="Shang Y."/>
            <person name="Huang S."/>
            <person name="Yan J."/>
        </authorList>
    </citation>
    <scope>NUCLEOTIDE SEQUENCE [LARGE SCALE GENOMIC DNA]</scope>
    <source>
        <strain evidence="3">Ta-2019</strain>
    </source>
</reference>
<dbReference type="GO" id="GO:0007031">
    <property type="term" value="P:peroxisome organization"/>
    <property type="evidence" value="ECO:0007669"/>
    <property type="project" value="InterPro"/>
</dbReference>
<feature type="transmembrane region" description="Helical" evidence="2">
    <location>
        <begin position="6"/>
        <end position="22"/>
    </location>
</feature>
<gene>
    <name evidence="3" type="ORF">KI387_020350</name>
</gene>
<proteinExistence type="predicted"/>
<name>A0AA38G834_TAXCH</name>
<comment type="caution">
    <text evidence="3">The sequence shown here is derived from an EMBL/GenBank/DDBJ whole genome shotgun (WGS) entry which is preliminary data.</text>
</comment>
<dbReference type="PANTHER" id="PTHR34126">
    <property type="entry name" value="PEROXISOME BIOGENESIS PROTEIN 22"/>
    <property type="match status" value="1"/>
</dbReference>
<protein>
    <submittedName>
        <fullName evidence="3">Uncharacterized protein</fullName>
    </submittedName>
</protein>
<accession>A0AA38G834</accession>
<keyword evidence="4" id="KW-1185">Reference proteome</keyword>
<feature type="non-terminal residue" evidence="3">
    <location>
        <position position="1"/>
    </location>
</feature>
<dbReference type="PANTHER" id="PTHR34126:SF1">
    <property type="entry name" value="PEROXISOME BIOGENESIS PROTEIN 22"/>
    <property type="match status" value="1"/>
</dbReference>
<feature type="region of interest" description="Disordered" evidence="1">
    <location>
        <begin position="29"/>
        <end position="60"/>
    </location>
</feature>
<evidence type="ECO:0000256" key="2">
    <source>
        <dbReference type="SAM" id="Phobius"/>
    </source>
</evidence>
<dbReference type="Proteomes" id="UP000824469">
    <property type="component" value="Unassembled WGS sequence"/>
</dbReference>